<protein>
    <submittedName>
        <fullName evidence="1">Uncharacterized protein</fullName>
    </submittedName>
</protein>
<sequence length="90" mass="9240">MKRFAVTVAAFVCLVGCATPPDKIAGVPNAGPCTQADRERLALLTNQQNKAATGDALGVFLIGVPMSSMSGGDHETEIAVLKGRCGPPKT</sequence>
<dbReference type="AlphaFoldDB" id="A0A838B6S6"/>
<proteinExistence type="predicted"/>
<reference evidence="1 2" key="1">
    <citation type="submission" date="2020-07" db="EMBL/GenBank/DDBJ databases">
        <title>Definition of the novel symbiovar canariense within Mesorhizobium novociceri, a new species of genus Mesorhizobium nodulating Cicer canariense in the Caldera de Taburiente National Park (La Palma, Canary Islands).</title>
        <authorList>
            <person name="Leon-Barrios M."/>
            <person name="Perez-Yepez J."/>
            <person name="Flores-Felix J.D."/>
            <person name="Ramirez-Baena M.H."/>
            <person name="Pulido-Suarez L."/>
            <person name="Igual J.M."/>
            <person name="Velazquez E."/>
            <person name="Peix A."/>
        </authorList>
    </citation>
    <scope>NUCLEOTIDE SEQUENCE [LARGE SCALE GENOMIC DNA]</scope>
    <source>
        <strain evidence="1 2">CCANP35</strain>
    </source>
</reference>
<evidence type="ECO:0000313" key="2">
    <source>
        <dbReference type="Proteomes" id="UP000558284"/>
    </source>
</evidence>
<comment type="caution">
    <text evidence="1">The sequence shown here is derived from an EMBL/GenBank/DDBJ whole genome shotgun (WGS) entry which is preliminary data.</text>
</comment>
<evidence type="ECO:0000313" key="1">
    <source>
        <dbReference type="EMBL" id="MBA1141777.1"/>
    </source>
</evidence>
<accession>A0A838B6S6</accession>
<dbReference type="Proteomes" id="UP000558284">
    <property type="component" value="Unassembled WGS sequence"/>
</dbReference>
<keyword evidence="2" id="KW-1185">Reference proteome</keyword>
<name>A0A838B6S6_9HYPH</name>
<organism evidence="1 2">
    <name type="scientific">Mesorhizobium neociceri</name>
    <dbReference type="NCBI Taxonomy" id="1307853"/>
    <lineage>
        <taxon>Bacteria</taxon>
        <taxon>Pseudomonadati</taxon>
        <taxon>Pseudomonadota</taxon>
        <taxon>Alphaproteobacteria</taxon>
        <taxon>Hyphomicrobiales</taxon>
        <taxon>Phyllobacteriaceae</taxon>
        <taxon>Mesorhizobium</taxon>
    </lineage>
</organism>
<gene>
    <name evidence="1" type="ORF">H0241_16125</name>
</gene>
<dbReference type="EMBL" id="JACDTY010000007">
    <property type="protein sequence ID" value="MBA1141777.1"/>
    <property type="molecule type" value="Genomic_DNA"/>
</dbReference>